<comment type="caution">
    <text evidence="2">The sequence shown here is derived from an EMBL/GenBank/DDBJ whole genome shotgun (WGS) entry which is preliminary data.</text>
</comment>
<dbReference type="EMBL" id="CANL01000008">
    <property type="protein sequence ID" value="CCM63052.1"/>
    <property type="molecule type" value="Genomic_DNA"/>
</dbReference>
<proteinExistence type="predicted"/>
<evidence type="ECO:0000256" key="1">
    <source>
        <dbReference type="SAM" id="MobiDB-lite"/>
    </source>
</evidence>
<organism evidence="2 3">
    <name type="scientific">Candidatus Neomicrothrix parvicella RN1</name>
    <dbReference type="NCBI Taxonomy" id="1229780"/>
    <lineage>
        <taxon>Bacteria</taxon>
        <taxon>Bacillati</taxon>
        <taxon>Actinomycetota</taxon>
        <taxon>Acidimicrobiia</taxon>
        <taxon>Acidimicrobiales</taxon>
        <taxon>Microthrixaceae</taxon>
        <taxon>Candidatus Neomicrothrix</taxon>
    </lineage>
</organism>
<dbReference type="AlphaFoldDB" id="R4Z383"/>
<feature type="compositionally biased region" description="Gly residues" evidence="1">
    <location>
        <begin position="1"/>
        <end position="12"/>
    </location>
</feature>
<feature type="region of interest" description="Disordered" evidence="1">
    <location>
        <begin position="1"/>
        <end position="20"/>
    </location>
</feature>
<evidence type="ECO:0000313" key="2">
    <source>
        <dbReference type="EMBL" id="CCM63052.1"/>
    </source>
</evidence>
<gene>
    <name evidence="2" type="ORF">BN381_160017</name>
</gene>
<reference evidence="2 3" key="1">
    <citation type="journal article" date="2013" name="ISME J.">
        <title>Metabolic model for the filamentous 'Candidatus Microthrix parvicella' based on genomic and metagenomic analyses.</title>
        <authorList>
            <person name="Jon McIlroy S."/>
            <person name="Kristiansen R."/>
            <person name="Albertsen M."/>
            <person name="Michael Karst S."/>
            <person name="Rossetti S."/>
            <person name="Lund Nielsen J."/>
            <person name="Tandoi V."/>
            <person name="James Seviour R."/>
            <person name="Nielsen P.H."/>
        </authorList>
    </citation>
    <scope>NUCLEOTIDE SEQUENCE [LARGE SCALE GENOMIC DNA]</scope>
    <source>
        <strain evidence="2 3">RN1</strain>
    </source>
</reference>
<sequence>MAVHGGTKGAGPGSARAHGS</sequence>
<name>R4Z383_9ACTN</name>
<keyword evidence="3" id="KW-1185">Reference proteome</keyword>
<evidence type="ECO:0000313" key="3">
    <source>
        <dbReference type="Proteomes" id="UP000018291"/>
    </source>
</evidence>
<accession>R4Z383</accession>
<dbReference type="HOGENOM" id="CLU_3428155_0_0_11"/>
<protein>
    <submittedName>
        <fullName evidence="2">Uncharacterized protein</fullName>
    </submittedName>
</protein>
<dbReference type="Proteomes" id="UP000018291">
    <property type="component" value="Unassembled WGS sequence"/>
</dbReference>